<dbReference type="InterPro" id="IPR050721">
    <property type="entry name" value="Trk_Ktr_HKT_K-transport"/>
</dbReference>
<dbReference type="InterPro" id="IPR006037">
    <property type="entry name" value="RCK_C"/>
</dbReference>
<keyword evidence="4" id="KW-0630">Potassium</keyword>
<keyword evidence="2" id="KW-0813">Transport</keyword>
<evidence type="ECO:0000259" key="7">
    <source>
        <dbReference type="PROSITE" id="PS51201"/>
    </source>
</evidence>
<keyword evidence="3" id="KW-0633">Potassium transport</keyword>
<evidence type="ECO:0000256" key="3">
    <source>
        <dbReference type="ARBA" id="ARBA00022538"/>
    </source>
</evidence>
<feature type="domain" description="RCK C-terminal" evidence="8">
    <location>
        <begin position="154"/>
        <end position="237"/>
    </location>
</feature>
<dbReference type="InterPro" id="IPR003148">
    <property type="entry name" value="RCK_N"/>
</dbReference>
<evidence type="ECO:0000313" key="10">
    <source>
        <dbReference type="Proteomes" id="UP000460257"/>
    </source>
</evidence>
<name>A0A6N7IZ67_9FIRM</name>
<keyword evidence="5" id="KW-0520">NAD</keyword>
<dbReference type="Pfam" id="PF02254">
    <property type="entry name" value="TrkA_N"/>
    <property type="match status" value="2"/>
</dbReference>
<dbReference type="Gene3D" id="3.30.70.1450">
    <property type="entry name" value="Regulator of K+ conductance, C-terminal domain"/>
    <property type="match status" value="2"/>
</dbReference>
<dbReference type="Gene3D" id="3.40.50.720">
    <property type="entry name" value="NAD(P)-binding Rossmann-like Domain"/>
    <property type="match status" value="2"/>
</dbReference>
<sequence length="464" mass="50840">MGIFSKDDPSEVKPLNIIIVGCGKVGRTLIAQLSKEGNDITIIDENAQKISDVTNEYDIMGIVGNGASYSLQKEAGIDDTDLLIAVTDSDELNLLCCTIATRIGKCSAIARVRNPEYSTELNYLRDRLGLAMIINPEMEAALEVARILYLPSALEVNSFAHGEAQMIKFKVDESSKLVGKAIYSVAKETKNLLFTTVFRDGQAIIPNGNFVFAAGDMVSFVTSRHYGKNALQSLGIPTFHVRDCMIIGGGKAAYYLAQQLIGENISVKIIERDEERCEQLSELLPNAIIINGDGTDAELLKEEGIETADAFVPLTGIDEENILLTLHAKQVSKAKIVTKINRFAFQDVINNLDLGSIVYPRIITSEAIIAYARAKRASMDSNIETLYHMYDDKVEAIEFRIGKPSPATGTPLKNLRLRGHVMVSFINRNGRIIFPTGEDTIEVGDTVMIVTTHTGFSDIVDILA</sequence>
<dbReference type="GO" id="GO:0005886">
    <property type="term" value="C:plasma membrane"/>
    <property type="evidence" value="ECO:0007669"/>
    <property type="project" value="InterPro"/>
</dbReference>
<keyword evidence="10" id="KW-1185">Reference proteome</keyword>
<dbReference type="EMBL" id="VOGC01000002">
    <property type="protein sequence ID" value="MQN01038.1"/>
    <property type="molecule type" value="Genomic_DNA"/>
</dbReference>
<evidence type="ECO:0000259" key="8">
    <source>
        <dbReference type="PROSITE" id="PS51202"/>
    </source>
</evidence>
<comment type="caution">
    <text evidence="9">The sequence shown here is derived from an EMBL/GenBank/DDBJ whole genome shotgun (WGS) entry which is preliminary data.</text>
</comment>
<reference evidence="9" key="1">
    <citation type="journal article" date="2020" name="Appl. Environ. Microbiol.">
        <title>Medium-Chain Fatty Acid Synthesis by 'Candidatus Weimeria bifida' gen. nov., sp. nov., and 'Candidatus Pseudoramibacter fermentans' sp. nov.</title>
        <authorList>
            <person name="Scarborough M.J."/>
            <person name="Myers K.S."/>
            <person name="Donohue T.J."/>
            <person name="Noguera D.R."/>
        </authorList>
    </citation>
    <scope>NUCLEOTIDE SEQUENCE</scope>
    <source>
        <strain evidence="9">LCO1.1</strain>
    </source>
</reference>
<accession>A0A6N7IZ67</accession>
<dbReference type="SUPFAM" id="SSF116726">
    <property type="entry name" value="TrkA C-terminal domain-like"/>
    <property type="match status" value="2"/>
</dbReference>
<gene>
    <name evidence="9" type="primary">trkA</name>
    <name evidence="9" type="ORF">FRC54_03510</name>
</gene>
<dbReference type="InterPro" id="IPR006036">
    <property type="entry name" value="K_uptake_TrkA"/>
</dbReference>
<dbReference type="Pfam" id="PF02080">
    <property type="entry name" value="TrkA_C"/>
    <property type="match status" value="2"/>
</dbReference>
<dbReference type="PROSITE" id="PS51201">
    <property type="entry name" value="RCK_N"/>
    <property type="match status" value="2"/>
</dbReference>
<dbReference type="NCBIfam" id="NF007033">
    <property type="entry name" value="PRK09496.1-5"/>
    <property type="match status" value="1"/>
</dbReference>
<dbReference type="NCBIfam" id="NF007031">
    <property type="entry name" value="PRK09496.1-2"/>
    <property type="match status" value="1"/>
</dbReference>
<dbReference type="InterPro" id="IPR036721">
    <property type="entry name" value="RCK_C_sf"/>
</dbReference>
<dbReference type="AlphaFoldDB" id="A0A6N7IZ67"/>
<evidence type="ECO:0000256" key="6">
    <source>
        <dbReference type="ARBA" id="ARBA00023065"/>
    </source>
</evidence>
<evidence type="ECO:0000313" key="9">
    <source>
        <dbReference type="EMBL" id="MQN01038.1"/>
    </source>
</evidence>
<dbReference type="InterPro" id="IPR036291">
    <property type="entry name" value="NAD(P)-bd_dom_sf"/>
</dbReference>
<proteinExistence type="predicted"/>
<evidence type="ECO:0000256" key="1">
    <source>
        <dbReference type="ARBA" id="ARBA00017378"/>
    </source>
</evidence>
<evidence type="ECO:0000256" key="5">
    <source>
        <dbReference type="ARBA" id="ARBA00023027"/>
    </source>
</evidence>
<feature type="domain" description="RCK C-terminal" evidence="8">
    <location>
        <begin position="384"/>
        <end position="464"/>
    </location>
</feature>
<dbReference type="SUPFAM" id="SSF51735">
    <property type="entry name" value="NAD(P)-binding Rossmann-fold domains"/>
    <property type="match status" value="2"/>
</dbReference>
<evidence type="ECO:0000256" key="2">
    <source>
        <dbReference type="ARBA" id="ARBA00022448"/>
    </source>
</evidence>
<protein>
    <recommendedName>
        <fullName evidence="1">Trk system potassium uptake protein TrkA</fullName>
    </recommendedName>
</protein>
<dbReference type="PANTHER" id="PTHR43833:SF5">
    <property type="entry name" value="TRK SYSTEM POTASSIUM UPTAKE PROTEIN TRKA"/>
    <property type="match status" value="1"/>
</dbReference>
<feature type="domain" description="RCK N-terminal" evidence="7">
    <location>
        <begin position="14"/>
        <end position="129"/>
    </location>
</feature>
<feature type="domain" description="RCK N-terminal" evidence="7">
    <location>
        <begin position="241"/>
        <end position="364"/>
    </location>
</feature>
<dbReference type="Proteomes" id="UP000460257">
    <property type="component" value="Unassembled WGS sequence"/>
</dbReference>
<dbReference type="NCBIfam" id="NF007039">
    <property type="entry name" value="PRK09496.3-2"/>
    <property type="match status" value="1"/>
</dbReference>
<dbReference type="GO" id="GO:0015079">
    <property type="term" value="F:potassium ion transmembrane transporter activity"/>
    <property type="evidence" value="ECO:0007669"/>
    <property type="project" value="InterPro"/>
</dbReference>
<keyword evidence="6" id="KW-0406">Ion transport</keyword>
<evidence type="ECO:0000256" key="4">
    <source>
        <dbReference type="ARBA" id="ARBA00022958"/>
    </source>
</evidence>
<dbReference type="PRINTS" id="PR00335">
    <property type="entry name" value="KUPTAKETRKA"/>
</dbReference>
<organism evidence="9 10">
    <name type="scientific">Candidatus Weimeria bifida</name>
    <dbReference type="NCBI Taxonomy" id="2599074"/>
    <lineage>
        <taxon>Bacteria</taxon>
        <taxon>Bacillati</taxon>
        <taxon>Bacillota</taxon>
        <taxon>Clostridia</taxon>
        <taxon>Lachnospirales</taxon>
        <taxon>Lachnospiraceae</taxon>
        <taxon>Candidatus Weimeria</taxon>
    </lineage>
</organism>
<dbReference type="PROSITE" id="PS51202">
    <property type="entry name" value="RCK_C"/>
    <property type="match status" value="2"/>
</dbReference>
<dbReference type="PANTHER" id="PTHR43833">
    <property type="entry name" value="POTASSIUM CHANNEL PROTEIN 2-RELATED-RELATED"/>
    <property type="match status" value="1"/>
</dbReference>